<dbReference type="GO" id="GO:0005525">
    <property type="term" value="F:GTP binding"/>
    <property type="evidence" value="ECO:0007669"/>
    <property type="project" value="UniProtKB-KW"/>
</dbReference>
<evidence type="ECO:0000256" key="7">
    <source>
        <dbReference type="ARBA" id="ARBA00023150"/>
    </source>
</evidence>
<gene>
    <name evidence="9" type="ORF">G3N55_11010</name>
</gene>
<dbReference type="GO" id="GO:0006777">
    <property type="term" value="P:Mo-molybdopterin cofactor biosynthetic process"/>
    <property type="evidence" value="ECO:0007669"/>
    <property type="project" value="UniProtKB-KW"/>
</dbReference>
<dbReference type="PANTHER" id="PTHR19136">
    <property type="entry name" value="MOLYBDENUM COFACTOR GUANYLYLTRANSFERASE"/>
    <property type="match status" value="1"/>
</dbReference>
<evidence type="ECO:0000256" key="3">
    <source>
        <dbReference type="ARBA" id="ARBA00022723"/>
    </source>
</evidence>
<evidence type="ECO:0000313" key="10">
    <source>
        <dbReference type="Proteomes" id="UP000469346"/>
    </source>
</evidence>
<keyword evidence="4" id="KW-0547">Nucleotide-binding</keyword>
<dbReference type="HAMAP" id="MF_00316">
    <property type="entry name" value="MobA"/>
    <property type="match status" value="1"/>
</dbReference>
<dbReference type="Pfam" id="PF12804">
    <property type="entry name" value="NTP_transf_3"/>
    <property type="match status" value="1"/>
</dbReference>
<feature type="domain" description="MobA-like NTP transferase" evidence="8">
    <location>
        <begin position="6"/>
        <end position="156"/>
    </location>
</feature>
<keyword evidence="10" id="KW-1185">Reference proteome</keyword>
<dbReference type="InterPro" id="IPR025877">
    <property type="entry name" value="MobA-like_NTP_Trfase"/>
</dbReference>
<dbReference type="GO" id="GO:0046872">
    <property type="term" value="F:metal ion binding"/>
    <property type="evidence" value="ECO:0007669"/>
    <property type="project" value="UniProtKB-KW"/>
</dbReference>
<proteinExistence type="inferred from homology"/>
<keyword evidence="9" id="KW-0548">Nucleotidyltransferase</keyword>
<reference evidence="9 10" key="1">
    <citation type="submission" date="2020-02" db="EMBL/GenBank/DDBJ databases">
        <title>Comparative genomics of sulfur disproportionating microorganisms.</title>
        <authorList>
            <person name="Ward L.M."/>
            <person name="Bertran E."/>
            <person name="Johnston D.T."/>
        </authorList>
    </citation>
    <scope>NUCLEOTIDE SEQUENCE [LARGE SCALE GENOMIC DNA]</scope>
    <source>
        <strain evidence="9 10">DSM 100025</strain>
    </source>
</reference>
<keyword evidence="1" id="KW-0963">Cytoplasm</keyword>
<keyword evidence="7" id="KW-0501">Molybdenum cofactor biosynthesis</keyword>
<name>A0A6N9TVB0_DISTH</name>
<comment type="caution">
    <text evidence="9">The sequence shown here is derived from an EMBL/GenBank/DDBJ whole genome shotgun (WGS) entry which is preliminary data.</text>
</comment>
<dbReference type="Gene3D" id="3.90.550.10">
    <property type="entry name" value="Spore Coat Polysaccharide Biosynthesis Protein SpsA, Chain A"/>
    <property type="match status" value="1"/>
</dbReference>
<dbReference type="GO" id="GO:0016779">
    <property type="term" value="F:nucleotidyltransferase activity"/>
    <property type="evidence" value="ECO:0007669"/>
    <property type="project" value="UniProtKB-KW"/>
</dbReference>
<dbReference type="SUPFAM" id="SSF53448">
    <property type="entry name" value="Nucleotide-diphospho-sugar transferases"/>
    <property type="match status" value="1"/>
</dbReference>
<keyword evidence="5" id="KW-0460">Magnesium</keyword>
<dbReference type="CDD" id="cd02503">
    <property type="entry name" value="MobA"/>
    <property type="match status" value="1"/>
</dbReference>
<sequence length="198" mass="21230">PPPCTGALLAGGRSRRFGSDKALAPWGSGRVIDAVAAALKAACPEVVLVTNRPEAFRDLGLRCVPDRHPGAGPLAGLQAALAAARHPRVFLAACDMPLIDPGIIRWLTGLPTWAPVVIPWLERGPEPLHAVYHRSLLPLVGGRLAAGRRSLRELVEMVPHRRVRPEEFPADPTRLQAVLGNANTPAELERLRRLAAAP</sequence>
<keyword evidence="6" id="KW-0342">GTP-binding</keyword>
<dbReference type="EMBL" id="JAAGRR010000157">
    <property type="protein sequence ID" value="NDY43367.1"/>
    <property type="molecule type" value="Genomic_DNA"/>
</dbReference>
<dbReference type="Proteomes" id="UP000469346">
    <property type="component" value="Unassembled WGS sequence"/>
</dbReference>
<dbReference type="InterPro" id="IPR013482">
    <property type="entry name" value="Molybde_CF_guanTrfase"/>
</dbReference>
<dbReference type="RefSeq" id="WP_163299502.1">
    <property type="nucleotide sequence ID" value="NZ_JAAGRR010000157.1"/>
</dbReference>
<protein>
    <submittedName>
        <fullName evidence="9">Molybdenum cofactor guanylyltransferase</fullName>
    </submittedName>
</protein>
<dbReference type="PANTHER" id="PTHR19136:SF81">
    <property type="entry name" value="MOLYBDENUM COFACTOR GUANYLYLTRANSFERASE"/>
    <property type="match status" value="1"/>
</dbReference>
<accession>A0A6N9TVB0</accession>
<keyword evidence="2 9" id="KW-0808">Transferase</keyword>
<dbReference type="AlphaFoldDB" id="A0A6N9TVB0"/>
<keyword evidence="3" id="KW-0479">Metal-binding</keyword>
<evidence type="ECO:0000256" key="1">
    <source>
        <dbReference type="ARBA" id="ARBA00022490"/>
    </source>
</evidence>
<feature type="non-terminal residue" evidence="9">
    <location>
        <position position="1"/>
    </location>
</feature>
<evidence type="ECO:0000256" key="6">
    <source>
        <dbReference type="ARBA" id="ARBA00023134"/>
    </source>
</evidence>
<dbReference type="InterPro" id="IPR029044">
    <property type="entry name" value="Nucleotide-diphossugar_trans"/>
</dbReference>
<evidence type="ECO:0000256" key="4">
    <source>
        <dbReference type="ARBA" id="ARBA00022741"/>
    </source>
</evidence>
<evidence type="ECO:0000313" key="9">
    <source>
        <dbReference type="EMBL" id="NDY43367.1"/>
    </source>
</evidence>
<evidence type="ECO:0000256" key="2">
    <source>
        <dbReference type="ARBA" id="ARBA00022679"/>
    </source>
</evidence>
<organism evidence="9 10">
    <name type="scientific">Dissulfurirhabdus thermomarina</name>
    <dbReference type="NCBI Taxonomy" id="1765737"/>
    <lineage>
        <taxon>Bacteria</taxon>
        <taxon>Deltaproteobacteria</taxon>
        <taxon>Dissulfurirhabdaceae</taxon>
        <taxon>Dissulfurirhabdus</taxon>
    </lineage>
</organism>
<evidence type="ECO:0000259" key="8">
    <source>
        <dbReference type="Pfam" id="PF12804"/>
    </source>
</evidence>
<evidence type="ECO:0000256" key="5">
    <source>
        <dbReference type="ARBA" id="ARBA00022842"/>
    </source>
</evidence>